<accession>A0A5J6L186</accession>
<evidence type="ECO:0000313" key="2">
    <source>
        <dbReference type="EMBL" id="QEW02248.1"/>
    </source>
</evidence>
<feature type="domain" description="DUF7882" evidence="1">
    <location>
        <begin position="1"/>
        <end position="91"/>
    </location>
</feature>
<dbReference type="KEGG" id="mlz:F6J85_03470"/>
<reference evidence="3" key="1">
    <citation type="submission" date="2019-09" db="EMBL/GenBank/DDBJ databases">
        <title>Mumia zhuanghuii sp. nov. isolated from the intestinal contents of plateau pika (Ochotona curzoniae) in the Qinghai-Tibet plateau of China.</title>
        <authorList>
            <person name="Tian Z."/>
        </authorList>
    </citation>
    <scope>NUCLEOTIDE SEQUENCE [LARGE SCALE GENOMIC DNA]</scope>
    <source>
        <strain evidence="3">L-031</strain>
    </source>
</reference>
<evidence type="ECO:0000259" key="1">
    <source>
        <dbReference type="Pfam" id="PF25355"/>
    </source>
</evidence>
<name>A0A5J6L186_9MICO</name>
<dbReference type="AlphaFoldDB" id="A0A5J6L186"/>
<sequence>MGHLYYGGSFEPIDMSDRLLAHVKVVIATKLRRGESFTVSWRHPEQGRSTIWLHPAIELRFVFASPEPEMLDSALLQRFANEAATAAGLVLDLSDASLSSPVPEGR</sequence>
<gene>
    <name evidence="2" type="ORF">F6J85_03470</name>
</gene>
<keyword evidence="3" id="KW-1185">Reference proteome</keyword>
<proteinExistence type="predicted"/>
<dbReference type="Proteomes" id="UP000325516">
    <property type="component" value="Chromosome"/>
</dbReference>
<dbReference type="EMBL" id="CP044232">
    <property type="protein sequence ID" value="QEW02248.1"/>
    <property type="molecule type" value="Genomic_DNA"/>
</dbReference>
<evidence type="ECO:0000313" key="3">
    <source>
        <dbReference type="Proteomes" id="UP000325516"/>
    </source>
</evidence>
<protein>
    <recommendedName>
        <fullName evidence="1">DUF7882 domain-containing protein</fullName>
    </recommendedName>
</protein>
<dbReference type="Pfam" id="PF25355">
    <property type="entry name" value="DUF7882"/>
    <property type="match status" value="1"/>
</dbReference>
<dbReference type="RefSeq" id="WP_150923840.1">
    <property type="nucleotide sequence ID" value="NZ_CP044232.1"/>
</dbReference>
<dbReference type="InterPro" id="IPR057204">
    <property type="entry name" value="DUF7882"/>
</dbReference>
<organism evidence="2 3">
    <name type="scientific">Microbacterium lushaniae</name>
    <dbReference type="NCBI Taxonomy" id="2614639"/>
    <lineage>
        <taxon>Bacteria</taxon>
        <taxon>Bacillati</taxon>
        <taxon>Actinomycetota</taxon>
        <taxon>Actinomycetes</taxon>
        <taxon>Micrococcales</taxon>
        <taxon>Microbacteriaceae</taxon>
        <taxon>Microbacterium</taxon>
    </lineage>
</organism>